<dbReference type="SMART" id="SM00225">
    <property type="entry name" value="BTB"/>
    <property type="match status" value="1"/>
</dbReference>
<dbReference type="Gene3D" id="3.30.160.60">
    <property type="entry name" value="Classic Zinc Finger"/>
    <property type="match status" value="7"/>
</dbReference>
<dbReference type="PROSITE" id="PS50157">
    <property type="entry name" value="ZINC_FINGER_C2H2_2"/>
    <property type="match status" value="8"/>
</dbReference>
<evidence type="ECO:0000256" key="10">
    <source>
        <dbReference type="SAM" id="MobiDB-lite"/>
    </source>
</evidence>
<dbReference type="InterPro" id="IPR036236">
    <property type="entry name" value="Znf_C2H2_sf"/>
</dbReference>
<keyword evidence="4 9" id="KW-0863">Zinc-finger</keyword>
<evidence type="ECO:0000256" key="5">
    <source>
        <dbReference type="ARBA" id="ARBA00022833"/>
    </source>
</evidence>
<gene>
    <name evidence="13" type="ORF">CHS0354_028788</name>
</gene>
<feature type="domain" description="C2H2-type" evidence="12">
    <location>
        <begin position="783"/>
        <end position="810"/>
    </location>
</feature>
<keyword evidence="7" id="KW-0804">Transcription</keyword>
<sequence length="1095" mass="126750">MEKVYTSSDYSSQLLSQMSELWRGNKYCDAVLNLQDERFKLHKLVLMAACPNILRCLAHTEENNVFEFYLPEDVEKSVVRLIVNYLYSGSIQLNMANVYGIEKLAKQLRLSTLSQFCHDFVSLLESETLSQSLLQPGIHKENMPKHESTEVEKVVDPRAVDALNNSAVATLTEINNGNSSLLQLTDGFGQLPLASKSIKTELDASISQPLEEAISRNQEKTITIEPLLVNNILQNIKSDNLITTASAKDSANLDQHLGNDRLESHPVSHQTSSMRTKDPQLNSSTVTSLTPVLSMEACNPSISQTRDKEGDLDLIMTAEDEDFEDLDNEWVPQGDESSNSDYCPESTPDRSKKTKRKMSTKGPKAKRSKKDGPLNAAKKKVRGDKISYDTQAECSPRGQKLKDTLDQRKTTENDKDGAKDISVQHHIQNKNGFQQQSQTERGRAGTLAISIQQQIDDTNSSQKHFEHVETKLGSTFSNYKFLVQRMGEWNCIQPRLECIMQERDREETTDTLLKEKHNEINRSLHHLKHSLTEKGFTDANNTSLHDHLKCMPKERVRKATSNTTLQEQLEYMYKERGGEDASDTSLQEQLDCRHKDRGRDDTSCTSLQKQLEFKHKERDRYDTSVTSLQEQLECRHKERGIDYTIDKSVQEQLECRHKERGIDYTIDKSVQEQLEYRLYERVREDENDTFLPEQLENKYKERVSEYTIKTSLQEQLEYKQKERVKDDTNIIFFHTEDMNALKHDVEVTSLPVTTTRCKICGKVLTKKHNLRRHMAVHNMEKRHRCPVCEKAFARKDVFEKHKVVHTGEKSYQCHLCGKIYSQNAHLQRHVYNSHFPQQSVKTKSTRSHETFQCNICRNTFLLVESLHHHIKSHMEEKFHKFAISQESLIRKDDLKKLIQSYSSPKVFSCRFCGKTFRKLKILVKHEQTHNRNVPFENNTLKSDAVKQENEPEKSVQDGITNEDERQELIESCQDSRMIRMKESSTVLFSATEVEILNQRNDNEQKVEEVTQQCDVCSKVFTRQQNLLRHKMVHELGKRYQCALCLGRFTRKESLERHRVRHTGERPFQCDSCGKSFTQKGHLQRHRKINHPNTIG</sequence>
<feature type="compositionally biased region" description="Basic and acidic residues" evidence="10">
    <location>
        <begin position="400"/>
        <end position="422"/>
    </location>
</feature>
<dbReference type="EMBL" id="JAEAOA010001725">
    <property type="protein sequence ID" value="KAK3587409.1"/>
    <property type="molecule type" value="Genomic_DNA"/>
</dbReference>
<dbReference type="PANTHER" id="PTHR24394">
    <property type="entry name" value="ZINC FINGER PROTEIN"/>
    <property type="match status" value="1"/>
</dbReference>
<dbReference type="Gene3D" id="3.30.710.10">
    <property type="entry name" value="Potassium Channel Kv1.1, Chain A"/>
    <property type="match status" value="1"/>
</dbReference>
<dbReference type="GO" id="GO:0000981">
    <property type="term" value="F:DNA-binding transcription factor activity, RNA polymerase II-specific"/>
    <property type="evidence" value="ECO:0007669"/>
    <property type="project" value="TreeGrafter"/>
</dbReference>
<dbReference type="AlphaFoldDB" id="A0AAE0S8W7"/>
<evidence type="ECO:0000256" key="3">
    <source>
        <dbReference type="ARBA" id="ARBA00022737"/>
    </source>
</evidence>
<evidence type="ECO:0000259" key="12">
    <source>
        <dbReference type="PROSITE" id="PS50157"/>
    </source>
</evidence>
<evidence type="ECO:0000259" key="11">
    <source>
        <dbReference type="PROSITE" id="PS50097"/>
    </source>
</evidence>
<keyword evidence="3" id="KW-0677">Repeat</keyword>
<dbReference type="SUPFAM" id="SSF57667">
    <property type="entry name" value="beta-beta-alpha zinc fingers"/>
    <property type="match status" value="4"/>
</dbReference>
<evidence type="ECO:0000313" key="13">
    <source>
        <dbReference type="EMBL" id="KAK3587409.1"/>
    </source>
</evidence>
<evidence type="ECO:0000256" key="7">
    <source>
        <dbReference type="ARBA" id="ARBA00023163"/>
    </source>
</evidence>
<feature type="region of interest" description="Disordered" evidence="10">
    <location>
        <begin position="933"/>
        <end position="960"/>
    </location>
</feature>
<organism evidence="13 14">
    <name type="scientific">Potamilus streckersoni</name>
    <dbReference type="NCBI Taxonomy" id="2493646"/>
    <lineage>
        <taxon>Eukaryota</taxon>
        <taxon>Metazoa</taxon>
        <taxon>Spiralia</taxon>
        <taxon>Lophotrochozoa</taxon>
        <taxon>Mollusca</taxon>
        <taxon>Bivalvia</taxon>
        <taxon>Autobranchia</taxon>
        <taxon>Heteroconchia</taxon>
        <taxon>Palaeoheterodonta</taxon>
        <taxon>Unionida</taxon>
        <taxon>Unionoidea</taxon>
        <taxon>Unionidae</taxon>
        <taxon>Ambleminae</taxon>
        <taxon>Lampsilini</taxon>
        <taxon>Potamilus</taxon>
    </lineage>
</organism>
<feature type="compositionally biased region" description="Basic residues" evidence="10">
    <location>
        <begin position="352"/>
        <end position="369"/>
    </location>
</feature>
<proteinExistence type="predicted"/>
<keyword evidence="8" id="KW-0539">Nucleus</keyword>
<evidence type="ECO:0000256" key="1">
    <source>
        <dbReference type="ARBA" id="ARBA00004123"/>
    </source>
</evidence>
<dbReference type="SUPFAM" id="SSF54695">
    <property type="entry name" value="POZ domain"/>
    <property type="match status" value="1"/>
</dbReference>
<name>A0AAE0S8W7_9BIVA</name>
<keyword evidence="2" id="KW-0479">Metal-binding</keyword>
<dbReference type="Pfam" id="PF00651">
    <property type="entry name" value="BTB"/>
    <property type="match status" value="1"/>
</dbReference>
<feature type="compositionally biased region" description="Basic and acidic residues" evidence="10">
    <location>
        <begin position="257"/>
        <end position="266"/>
    </location>
</feature>
<dbReference type="InterPro" id="IPR011333">
    <property type="entry name" value="SKP1/BTB/POZ_sf"/>
</dbReference>
<accession>A0AAE0S8W7</accession>
<reference evidence="13" key="3">
    <citation type="submission" date="2023-05" db="EMBL/GenBank/DDBJ databases">
        <authorList>
            <person name="Smith C.H."/>
        </authorList>
    </citation>
    <scope>NUCLEOTIDE SEQUENCE</scope>
    <source>
        <strain evidence="13">CHS0354</strain>
        <tissue evidence="13">Mantle</tissue>
    </source>
</reference>
<dbReference type="FunFam" id="3.30.160.60:FF:001289">
    <property type="entry name" value="Zinc finger protein 574"/>
    <property type="match status" value="1"/>
</dbReference>
<dbReference type="CDD" id="cd18186">
    <property type="entry name" value="BTB_POZ_ZBTB_KLHL-like"/>
    <property type="match status" value="1"/>
</dbReference>
<evidence type="ECO:0000313" key="14">
    <source>
        <dbReference type="Proteomes" id="UP001195483"/>
    </source>
</evidence>
<feature type="region of interest" description="Disordered" evidence="10">
    <location>
        <begin position="256"/>
        <end position="285"/>
    </location>
</feature>
<dbReference type="PROSITE" id="PS50097">
    <property type="entry name" value="BTB"/>
    <property type="match status" value="1"/>
</dbReference>
<comment type="subcellular location">
    <subcellularLocation>
        <location evidence="1">Nucleus</location>
    </subcellularLocation>
</comment>
<comment type="caution">
    <text evidence="13">The sequence shown here is derived from an EMBL/GenBank/DDBJ whole genome shotgun (WGS) entry which is preliminary data.</text>
</comment>
<protein>
    <submittedName>
        <fullName evidence="13">Uncharacterized protein</fullName>
    </submittedName>
</protein>
<feature type="region of interest" description="Disordered" evidence="10">
    <location>
        <begin position="576"/>
        <end position="602"/>
    </location>
</feature>
<feature type="compositionally biased region" description="Basic and acidic residues" evidence="10">
    <location>
        <begin position="943"/>
        <end position="955"/>
    </location>
</feature>
<feature type="domain" description="BTB" evidence="11">
    <location>
        <begin position="28"/>
        <end position="95"/>
    </location>
</feature>
<dbReference type="FunFam" id="3.30.160.60:FF:002343">
    <property type="entry name" value="Zinc finger protein 33A"/>
    <property type="match status" value="1"/>
</dbReference>
<dbReference type="InterPro" id="IPR000210">
    <property type="entry name" value="BTB/POZ_dom"/>
</dbReference>
<dbReference type="PANTHER" id="PTHR24394:SF29">
    <property type="entry name" value="MYONEURIN"/>
    <property type="match status" value="1"/>
</dbReference>
<dbReference type="Pfam" id="PF00096">
    <property type="entry name" value="zf-C2H2"/>
    <property type="match status" value="4"/>
</dbReference>
<keyword evidence="6" id="KW-0805">Transcription regulation</keyword>
<dbReference type="Proteomes" id="UP001195483">
    <property type="component" value="Unassembled WGS sequence"/>
</dbReference>
<evidence type="ECO:0000256" key="6">
    <source>
        <dbReference type="ARBA" id="ARBA00023015"/>
    </source>
</evidence>
<reference evidence="13" key="2">
    <citation type="journal article" date="2021" name="Genome Biol. Evol.">
        <title>Developing a high-quality reference genome for a parasitic bivalve with doubly uniparental inheritance (Bivalvia: Unionida).</title>
        <authorList>
            <person name="Smith C.H."/>
        </authorList>
    </citation>
    <scope>NUCLEOTIDE SEQUENCE</scope>
    <source>
        <strain evidence="13">CHS0354</strain>
        <tissue evidence="13">Mantle</tissue>
    </source>
</reference>
<dbReference type="GO" id="GO:0008270">
    <property type="term" value="F:zinc ion binding"/>
    <property type="evidence" value="ECO:0007669"/>
    <property type="project" value="UniProtKB-KW"/>
</dbReference>
<keyword evidence="14" id="KW-1185">Reference proteome</keyword>
<dbReference type="InterPro" id="IPR013087">
    <property type="entry name" value="Znf_C2H2_type"/>
</dbReference>
<feature type="region of interest" description="Disordered" evidence="10">
    <location>
        <begin position="320"/>
        <end position="422"/>
    </location>
</feature>
<evidence type="ECO:0000256" key="9">
    <source>
        <dbReference type="PROSITE-ProRule" id="PRU00042"/>
    </source>
</evidence>
<feature type="domain" description="C2H2-type" evidence="12">
    <location>
        <begin position="907"/>
        <end position="934"/>
    </location>
</feature>
<dbReference type="SMART" id="SM00355">
    <property type="entry name" value="ZnF_C2H2"/>
    <property type="match status" value="8"/>
</dbReference>
<dbReference type="GO" id="GO:0005634">
    <property type="term" value="C:nucleus"/>
    <property type="evidence" value="ECO:0007669"/>
    <property type="project" value="UniProtKB-SubCell"/>
</dbReference>
<reference evidence="13" key="1">
    <citation type="journal article" date="2021" name="Genome Biol. Evol.">
        <title>A High-Quality Reference Genome for a Parasitic Bivalve with Doubly Uniparental Inheritance (Bivalvia: Unionida).</title>
        <authorList>
            <person name="Smith C.H."/>
        </authorList>
    </citation>
    <scope>NUCLEOTIDE SEQUENCE</scope>
    <source>
        <strain evidence="13">CHS0354</strain>
    </source>
</reference>
<evidence type="ECO:0000256" key="8">
    <source>
        <dbReference type="ARBA" id="ARBA00023242"/>
    </source>
</evidence>
<feature type="domain" description="C2H2-type" evidence="12">
    <location>
        <begin position="851"/>
        <end position="878"/>
    </location>
</feature>
<evidence type="ECO:0000256" key="4">
    <source>
        <dbReference type="ARBA" id="ARBA00022771"/>
    </source>
</evidence>
<evidence type="ECO:0000256" key="2">
    <source>
        <dbReference type="ARBA" id="ARBA00022723"/>
    </source>
</evidence>
<dbReference type="PROSITE" id="PS00028">
    <property type="entry name" value="ZINC_FINGER_C2H2_1"/>
    <property type="match status" value="8"/>
</dbReference>
<feature type="compositionally biased region" description="Basic and acidic residues" evidence="10">
    <location>
        <begin position="590"/>
        <end position="602"/>
    </location>
</feature>
<feature type="domain" description="C2H2-type" evidence="12">
    <location>
        <begin position="1011"/>
        <end position="1038"/>
    </location>
</feature>
<feature type="domain" description="C2H2-type" evidence="12">
    <location>
        <begin position="755"/>
        <end position="782"/>
    </location>
</feature>
<feature type="compositionally biased region" description="Polar residues" evidence="10">
    <location>
        <begin position="267"/>
        <end position="282"/>
    </location>
</feature>
<feature type="domain" description="C2H2-type" evidence="12">
    <location>
        <begin position="811"/>
        <end position="839"/>
    </location>
</feature>
<feature type="domain" description="C2H2-type" evidence="12">
    <location>
        <begin position="1039"/>
        <end position="1066"/>
    </location>
</feature>
<keyword evidence="5" id="KW-0862">Zinc</keyword>
<feature type="domain" description="C2H2-type" evidence="12">
    <location>
        <begin position="1067"/>
        <end position="1090"/>
    </location>
</feature>